<protein>
    <submittedName>
        <fullName evidence="1">Uncharacterized protein</fullName>
    </submittedName>
</protein>
<organism evidence="1 2">
    <name type="scientific">Pantoea stewartii subsp. stewartii DC283</name>
    <dbReference type="NCBI Taxonomy" id="660596"/>
    <lineage>
        <taxon>Bacteria</taxon>
        <taxon>Pseudomonadati</taxon>
        <taxon>Pseudomonadota</taxon>
        <taxon>Gammaproteobacteria</taxon>
        <taxon>Enterobacterales</taxon>
        <taxon>Erwiniaceae</taxon>
        <taxon>Pantoea</taxon>
    </lineage>
</organism>
<dbReference type="Gene3D" id="3.10.450.50">
    <property type="match status" value="1"/>
</dbReference>
<dbReference type="EMBL" id="AHIE01000004">
    <property type="protein sequence ID" value="EHU01499.1"/>
    <property type="molecule type" value="Genomic_DNA"/>
</dbReference>
<comment type="caution">
    <text evidence="1">The sequence shown here is derived from an EMBL/GenBank/DDBJ whole genome shotgun (WGS) entry which is preliminary data.</text>
</comment>
<gene>
    <name evidence="1" type="ORF">CKS_3758</name>
</gene>
<dbReference type="SUPFAM" id="SSF54427">
    <property type="entry name" value="NTF2-like"/>
    <property type="match status" value="1"/>
</dbReference>
<evidence type="ECO:0000313" key="1">
    <source>
        <dbReference type="EMBL" id="EHU01499.1"/>
    </source>
</evidence>
<dbReference type="InterPro" id="IPR032710">
    <property type="entry name" value="NTF2-like_dom_sf"/>
</dbReference>
<name>H3RAP9_PANSE</name>
<dbReference type="PATRIC" id="fig|660596.6.peg.1033"/>
<reference evidence="1 2" key="1">
    <citation type="journal article" date="2012" name="Mol. Microbiol.">
        <title>The genetic and structural basis of two distinct terminal side branch residues in stewartan and amylovoran exopolysaccharides and their potential role in host adaptation.</title>
        <authorList>
            <person name="Wang X."/>
            <person name="Yang F."/>
            <person name="von Bodman S.B."/>
        </authorList>
    </citation>
    <scope>NUCLEOTIDE SEQUENCE [LARGE SCALE GENOMIC DNA]</scope>
    <source>
        <strain evidence="1 2">DC283</strain>
    </source>
</reference>
<proteinExistence type="predicted"/>
<evidence type="ECO:0000313" key="2">
    <source>
        <dbReference type="Proteomes" id="UP000005050"/>
    </source>
</evidence>
<dbReference type="eggNOG" id="COG4460">
    <property type="taxonomic scope" value="Bacteria"/>
</dbReference>
<dbReference type="AlphaFoldDB" id="H3RAP9"/>
<sequence>MTVFAHEAKHSVVVLHQLIEHIFNHSRDSGDSFHLLLSHFHPDFQMVTPQGKMLNLNEVEELFRRLQGAREGMRIATSEHVILSEHANEVTIQYREVQMMNGENKSRISVAILDCSHLGAPLALPAGNAGGVTDRHKKADAGIGFFFTV</sequence>
<dbReference type="Proteomes" id="UP000005050">
    <property type="component" value="Unassembled WGS sequence"/>
</dbReference>
<accession>H3RAP9</accession>